<dbReference type="PROSITE" id="PS50081">
    <property type="entry name" value="ZF_DAG_PE_2"/>
    <property type="match status" value="1"/>
</dbReference>
<evidence type="ECO:0000256" key="6">
    <source>
        <dbReference type="SAM" id="MobiDB-lite"/>
    </source>
</evidence>
<comment type="caution">
    <text evidence="10">The sequence shown here is derived from an EMBL/GenBank/DDBJ whole genome shotgun (WGS) entry which is preliminary data.</text>
</comment>
<evidence type="ECO:0000256" key="2">
    <source>
        <dbReference type="ARBA" id="ARBA00022723"/>
    </source>
</evidence>
<gene>
    <name evidence="10" type="ORF">LY90DRAFT_448063</name>
</gene>
<feature type="domain" description="Rho-GAP" evidence="9">
    <location>
        <begin position="823"/>
        <end position="1014"/>
    </location>
</feature>
<feature type="domain" description="LIM zinc-binding" evidence="7">
    <location>
        <begin position="8"/>
        <end position="70"/>
    </location>
</feature>
<evidence type="ECO:0000256" key="5">
    <source>
        <dbReference type="SAM" id="Coils"/>
    </source>
</evidence>
<dbReference type="GO" id="GO:0005096">
    <property type="term" value="F:GTPase activator activity"/>
    <property type="evidence" value="ECO:0007669"/>
    <property type="project" value="UniProtKB-KW"/>
</dbReference>
<feature type="compositionally biased region" description="Polar residues" evidence="6">
    <location>
        <begin position="133"/>
        <end position="149"/>
    </location>
</feature>
<dbReference type="SMART" id="SM00132">
    <property type="entry name" value="LIM"/>
    <property type="match status" value="2"/>
</dbReference>
<dbReference type="Gene3D" id="2.10.110.10">
    <property type="entry name" value="Cysteine Rich Protein"/>
    <property type="match status" value="2"/>
</dbReference>
<keyword evidence="4" id="KW-0440">LIM domain</keyword>
<accession>A0A1Y2FTE6</accession>
<protein>
    <submittedName>
        <fullName evidence="10">RhoGAP-domain-containing protein</fullName>
    </submittedName>
</protein>
<evidence type="ECO:0000256" key="4">
    <source>
        <dbReference type="PROSITE-ProRule" id="PRU00125"/>
    </source>
</evidence>
<proteinExistence type="predicted"/>
<name>A0A1Y2FTE6_9FUNG</name>
<dbReference type="PANTHER" id="PTHR46075">
    <property type="entry name" value="CHIMERIN FAMILY MEMBER"/>
    <property type="match status" value="1"/>
</dbReference>
<dbReference type="InterPro" id="IPR002219">
    <property type="entry name" value="PKC_DAG/PE"/>
</dbReference>
<dbReference type="Pfam" id="PF00412">
    <property type="entry name" value="LIM"/>
    <property type="match status" value="1"/>
</dbReference>
<dbReference type="InterPro" id="IPR051854">
    <property type="entry name" value="Rho-type_GAP"/>
</dbReference>
<dbReference type="SMART" id="SM00109">
    <property type="entry name" value="C1"/>
    <property type="match status" value="1"/>
</dbReference>
<dbReference type="CDD" id="cd00159">
    <property type="entry name" value="RhoGAP"/>
    <property type="match status" value="1"/>
</dbReference>
<dbReference type="InterPro" id="IPR001781">
    <property type="entry name" value="Znf_LIM"/>
</dbReference>
<feature type="compositionally biased region" description="Basic and acidic residues" evidence="6">
    <location>
        <begin position="623"/>
        <end position="646"/>
    </location>
</feature>
<sequence>MSLQRDVIKCSGCSEEISSGNIISFENDYWHPECFRCMKCNKVIDISDQNILLCEDKPICSDCGYKCHICGKAITGEAITADDMIMHFSCFKCQCCGKYIDDLTYVLVNNEIRCINCTYNIDEDVQNDFGISSPSKSSVMLDSEPNSPSDNINNQDTNSNTTNDLEDNDRLSMKDKGKRLTAKHCSMLQDKNAIHRMSVVDKKLELKTNNSTTFEPNLSSFAEEKEEEEEMDKNPNQHHYYMDNKKFTDEEYYILKVKNEQLIAENNNLKDKNDILMSDIEELKQKFSKVLSENENLKDINEQFSSKIELLKREKLSDKTKYEEKIEEEKKKSSSYEKAINVLVAEKETLENDISKANEKINNYEDNNKLDILKYENENNLFQIKYEDLKEMYDKEREERIIAESTIVRLQEEIHIRYLDELKYTYIYDIEAKYQSEFEILESQKQCSLSTLEYLNNEIKKIEKEKNSSKVDSETNNVYDFQSRYNEISNKYKNELSNIQNQKKLLQNEVNLLRNLRKGLINDNLIYMERFRKLKSEEASLQKKKQRNSRFNNKNSLYKSNNESVYFKYDIKNEESNFESPSIYDLDINTITLQRMESSVNNSFAVYEYINKMINDSFQPQKNNEKSIEKNNEKNNDDKNNEKNNEKNLNFTTIISDDSKESLNDNLNTNELKTPLTGIDEKSINSIPLNDSLSVPQSKSNTIQKFKKGYKKIYASESMLFDETKKSISIKENSNVSTDELQKSSGNTSPLKLKIPETSHTFQFHKFLTPSKCEFCTDIIWGREVKCKCCGIKCHVRCITDKIPECSKKTIDPEIAALYSFGTDLSKQATIEPDNVPFIVKKCTEEVEKRGMDFEGIYRKSGRTLLMKNLISIFSRGEDPDLSEEGEFSEITVITSVLKQYFRELPEAVIPPDVYSKLSEIISNEDKELDIEEVKKCIDTLEDSHYSTLRFIVKHLIKVSQFSNVNLMTMKNLAVVFGPTLIGSNEICPEVDFSSTGIKVKIINVILENANTIFFQDS</sequence>
<dbReference type="PROSITE" id="PS00478">
    <property type="entry name" value="LIM_DOMAIN_1"/>
    <property type="match status" value="1"/>
</dbReference>
<dbReference type="PROSITE" id="PS50023">
    <property type="entry name" value="LIM_DOMAIN_2"/>
    <property type="match status" value="1"/>
</dbReference>
<keyword evidence="3 4" id="KW-0862">Zinc</keyword>
<evidence type="ECO:0000256" key="3">
    <source>
        <dbReference type="ARBA" id="ARBA00022833"/>
    </source>
</evidence>
<evidence type="ECO:0000259" key="8">
    <source>
        <dbReference type="PROSITE" id="PS50081"/>
    </source>
</evidence>
<evidence type="ECO:0000259" key="9">
    <source>
        <dbReference type="PROSITE" id="PS50238"/>
    </source>
</evidence>
<dbReference type="SUPFAM" id="SSF57889">
    <property type="entry name" value="Cysteine-rich domain"/>
    <property type="match status" value="1"/>
</dbReference>
<dbReference type="GO" id="GO:0007165">
    <property type="term" value="P:signal transduction"/>
    <property type="evidence" value="ECO:0007669"/>
    <property type="project" value="InterPro"/>
</dbReference>
<keyword evidence="1" id="KW-0343">GTPase activation</keyword>
<keyword evidence="11" id="KW-1185">Reference proteome</keyword>
<dbReference type="GO" id="GO:0046872">
    <property type="term" value="F:metal ion binding"/>
    <property type="evidence" value="ECO:0007669"/>
    <property type="project" value="UniProtKB-KW"/>
</dbReference>
<dbReference type="SUPFAM" id="SSF48350">
    <property type="entry name" value="GTPase activation domain, GAP"/>
    <property type="match status" value="1"/>
</dbReference>
<evidence type="ECO:0000259" key="7">
    <source>
        <dbReference type="PROSITE" id="PS50023"/>
    </source>
</evidence>
<dbReference type="SMART" id="SM00324">
    <property type="entry name" value="RhoGAP"/>
    <property type="match status" value="1"/>
</dbReference>
<keyword evidence="2 4" id="KW-0479">Metal-binding</keyword>
<dbReference type="CDD" id="cd08368">
    <property type="entry name" value="LIM"/>
    <property type="match status" value="2"/>
</dbReference>
<feature type="compositionally biased region" description="Low complexity" evidence="6">
    <location>
        <begin position="150"/>
        <end position="163"/>
    </location>
</feature>
<dbReference type="Pfam" id="PF00620">
    <property type="entry name" value="RhoGAP"/>
    <property type="match status" value="1"/>
</dbReference>
<dbReference type="EMBL" id="MCOG01000002">
    <property type="protein sequence ID" value="ORY86574.1"/>
    <property type="molecule type" value="Genomic_DNA"/>
</dbReference>
<feature type="region of interest" description="Disordered" evidence="6">
    <location>
        <begin position="618"/>
        <end position="653"/>
    </location>
</feature>
<feature type="domain" description="Phorbol-ester/DAG-type" evidence="8">
    <location>
        <begin position="759"/>
        <end position="806"/>
    </location>
</feature>
<feature type="coiled-coil region" evidence="5">
    <location>
        <begin position="452"/>
        <end position="554"/>
    </location>
</feature>
<feature type="coiled-coil region" evidence="5">
    <location>
        <begin position="259"/>
        <end position="413"/>
    </location>
</feature>
<evidence type="ECO:0000313" key="10">
    <source>
        <dbReference type="EMBL" id="ORY86574.1"/>
    </source>
</evidence>
<dbReference type="AlphaFoldDB" id="A0A1Y2FTE6"/>
<dbReference type="InterPro" id="IPR046349">
    <property type="entry name" value="C1-like_sf"/>
</dbReference>
<dbReference type="InterPro" id="IPR000198">
    <property type="entry name" value="RhoGAP_dom"/>
</dbReference>
<reference evidence="10 11" key="1">
    <citation type="submission" date="2016-08" db="EMBL/GenBank/DDBJ databases">
        <title>A Parts List for Fungal Cellulosomes Revealed by Comparative Genomics.</title>
        <authorList>
            <consortium name="DOE Joint Genome Institute"/>
            <person name="Haitjema C.H."/>
            <person name="Gilmore S.P."/>
            <person name="Henske J.K."/>
            <person name="Solomon K.V."/>
            <person name="De Groot R."/>
            <person name="Kuo A."/>
            <person name="Mondo S.J."/>
            <person name="Salamov A.A."/>
            <person name="Labutti K."/>
            <person name="Zhao Z."/>
            <person name="Chiniquy J."/>
            <person name="Barry K."/>
            <person name="Brewer H.M."/>
            <person name="Purvine S.O."/>
            <person name="Wright A.T."/>
            <person name="Boxma B."/>
            <person name="Van Alen T."/>
            <person name="Hackstein J.H."/>
            <person name="Baker S.E."/>
            <person name="Grigoriev I.V."/>
            <person name="O'Malley M.A."/>
        </authorList>
    </citation>
    <scope>NUCLEOTIDE SEQUENCE [LARGE SCALE GENOMIC DNA]</scope>
    <source>
        <strain evidence="10 11">G1</strain>
    </source>
</reference>
<feature type="region of interest" description="Disordered" evidence="6">
    <location>
        <begin position="133"/>
        <end position="172"/>
    </location>
</feature>
<dbReference type="Proteomes" id="UP000193920">
    <property type="component" value="Unassembled WGS sequence"/>
</dbReference>
<dbReference type="PROSITE" id="PS00479">
    <property type="entry name" value="ZF_DAG_PE_1"/>
    <property type="match status" value="1"/>
</dbReference>
<dbReference type="Gene3D" id="1.10.555.10">
    <property type="entry name" value="Rho GTPase activation protein"/>
    <property type="match status" value="1"/>
</dbReference>
<dbReference type="Gene3D" id="3.30.60.20">
    <property type="match status" value="1"/>
</dbReference>
<keyword evidence="5" id="KW-0175">Coiled coil</keyword>
<dbReference type="CDD" id="cd20824">
    <property type="entry name" value="C1_SpBZZ1-like"/>
    <property type="match status" value="1"/>
</dbReference>
<dbReference type="STRING" id="1754190.A0A1Y2FTE6"/>
<evidence type="ECO:0000313" key="11">
    <source>
        <dbReference type="Proteomes" id="UP000193920"/>
    </source>
</evidence>
<dbReference type="InterPro" id="IPR008936">
    <property type="entry name" value="Rho_GTPase_activation_prot"/>
</dbReference>
<dbReference type="PANTHER" id="PTHR46075:SF2">
    <property type="entry name" value="RHO GTPASE ACTIVATING PROTEIN AT 5A, ISOFORM A"/>
    <property type="match status" value="1"/>
</dbReference>
<organism evidence="10 11">
    <name type="scientific">Neocallimastix californiae</name>
    <dbReference type="NCBI Taxonomy" id="1754190"/>
    <lineage>
        <taxon>Eukaryota</taxon>
        <taxon>Fungi</taxon>
        <taxon>Fungi incertae sedis</taxon>
        <taxon>Chytridiomycota</taxon>
        <taxon>Chytridiomycota incertae sedis</taxon>
        <taxon>Neocallimastigomycetes</taxon>
        <taxon>Neocallimastigales</taxon>
        <taxon>Neocallimastigaceae</taxon>
        <taxon>Neocallimastix</taxon>
    </lineage>
</organism>
<evidence type="ECO:0000256" key="1">
    <source>
        <dbReference type="ARBA" id="ARBA00022468"/>
    </source>
</evidence>
<dbReference type="PROSITE" id="PS50238">
    <property type="entry name" value="RHOGAP"/>
    <property type="match status" value="1"/>
</dbReference>
<dbReference type="OrthoDB" id="79452at2759"/>